<dbReference type="RefSeq" id="WP_174398700.1">
    <property type="nucleotide sequence ID" value="NZ_VBSB01000009.1"/>
</dbReference>
<proteinExistence type="inferred from homology"/>
<evidence type="ECO:0000259" key="7">
    <source>
        <dbReference type="Pfam" id="PF24986"/>
    </source>
</evidence>
<dbReference type="InterPro" id="IPR002676">
    <property type="entry name" value="RimM_N"/>
</dbReference>
<evidence type="ECO:0000256" key="5">
    <source>
        <dbReference type="HAMAP-Rule" id="MF_00014"/>
    </source>
</evidence>
<dbReference type="Gene3D" id="2.40.30.60">
    <property type="entry name" value="RimM"/>
    <property type="match status" value="1"/>
</dbReference>
<evidence type="ECO:0000313" key="9">
    <source>
        <dbReference type="Proteomes" id="UP000708347"/>
    </source>
</evidence>
<evidence type="ECO:0000313" key="8">
    <source>
        <dbReference type="EMBL" id="NTY60885.1"/>
    </source>
</evidence>
<protein>
    <recommendedName>
        <fullName evidence="5">Ribosome maturation factor RimM</fullName>
    </recommendedName>
</protein>
<keyword evidence="4 5" id="KW-0143">Chaperone</keyword>
<evidence type="ECO:0000259" key="6">
    <source>
        <dbReference type="Pfam" id="PF01782"/>
    </source>
</evidence>
<keyword evidence="3 5" id="KW-0698">rRNA processing</keyword>
<dbReference type="Pfam" id="PF24986">
    <property type="entry name" value="PRC_RimM"/>
    <property type="match status" value="1"/>
</dbReference>
<dbReference type="InterPro" id="IPR056792">
    <property type="entry name" value="PRC_RimM"/>
</dbReference>
<evidence type="ECO:0000256" key="2">
    <source>
        <dbReference type="ARBA" id="ARBA00022517"/>
    </source>
</evidence>
<organism evidence="8 9">
    <name type="scientific">Mycolicibacterium sphagni</name>
    <dbReference type="NCBI Taxonomy" id="1786"/>
    <lineage>
        <taxon>Bacteria</taxon>
        <taxon>Bacillati</taxon>
        <taxon>Actinomycetota</taxon>
        <taxon>Actinomycetes</taxon>
        <taxon>Mycobacteriales</taxon>
        <taxon>Mycobacteriaceae</taxon>
        <taxon>Mycolicibacterium</taxon>
    </lineage>
</organism>
<dbReference type="Proteomes" id="UP000708347">
    <property type="component" value="Unassembled WGS sequence"/>
</dbReference>
<dbReference type="SUPFAM" id="SSF50346">
    <property type="entry name" value="PRC-barrel domain"/>
    <property type="match status" value="1"/>
</dbReference>
<keyword evidence="9" id="KW-1185">Reference proteome</keyword>
<comment type="similarity">
    <text evidence="5">Belongs to the RimM family.</text>
</comment>
<accession>A0ABX2K3W2</accession>
<gene>
    <name evidence="5 8" type="primary">rimM</name>
    <name evidence="8" type="ORF">FEG63_15170</name>
</gene>
<dbReference type="PANTHER" id="PTHR33692">
    <property type="entry name" value="RIBOSOME MATURATION FACTOR RIMM"/>
    <property type="match status" value="1"/>
</dbReference>
<comment type="caution">
    <text evidence="8">The sequence shown here is derived from an EMBL/GenBank/DDBJ whole genome shotgun (WGS) entry which is preliminary data.</text>
</comment>
<sequence>MELVVGRVAKAHGITGELVVDVRTDDPDERFAPGNQLHLKPSRGGGGRDVVVESARPHGARLLVRLPGVSDRNAADALRGHLFVVDTADLPEIEDPDEFYDHQLEGLAVRTVDGRALGSVAEVLHTAGGELLAVRDSDGAEILVPFVGAIVTSVSLADGTVEIDPPDGLLDLDELA</sequence>
<dbReference type="Pfam" id="PF01782">
    <property type="entry name" value="RimM"/>
    <property type="match status" value="1"/>
</dbReference>
<dbReference type="SUPFAM" id="SSF50447">
    <property type="entry name" value="Translation proteins"/>
    <property type="match status" value="1"/>
</dbReference>
<dbReference type="InterPro" id="IPR011033">
    <property type="entry name" value="PRC_barrel-like_sf"/>
</dbReference>
<comment type="subunit">
    <text evidence="5">Binds ribosomal protein uS19.</text>
</comment>
<comment type="domain">
    <text evidence="5">The PRC barrel domain binds ribosomal protein uS19.</text>
</comment>
<evidence type="ECO:0000256" key="1">
    <source>
        <dbReference type="ARBA" id="ARBA00022490"/>
    </source>
</evidence>
<dbReference type="PANTHER" id="PTHR33692:SF1">
    <property type="entry name" value="RIBOSOME MATURATION FACTOR RIMM"/>
    <property type="match status" value="1"/>
</dbReference>
<keyword evidence="1 5" id="KW-0963">Cytoplasm</keyword>
<dbReference type="EMBL" id="VBSB01000009">
    <property type="protein sequence ID" value="NTY60885.1"/>
    <property type="molecule type" value="Genomic_DNA"/>
</dbReference>
<comment type="function">
    <text evidence="5">An accessory protein needed during the final step in the assembly of 30S ribosomal subunit, possibly for assembly of the head region. Essential for efficient processing of 16S rRNA. May be needed both before and after RbfA during the maturation of 16S rRNA. It has affinity for free ribosomal 30S subunits but not for 70S ribosomes.</text>
</comment>
<dbReference type="InterPro" id="IPR011961">
    <property type="entry name" value="RimM"/>
</dbReference>
<dbReference type="InterPro" id="IPR009000">
    <property type="entry name" value="Transl_B-barrel_sf"/>
</dbReference>
<evidence type="ECO:0000256" key="4">
    <source>
        <dbReference type="ARBA" id="ARBA00023186"/>
    </source>
</evidence>
<reference evidence="8 9" key="1">
    <citation type="submission" date="2019-05" db="EMBL/GenBank/DDBJ databases">
        <title>Mycolicibacterium sphagni ENV482 genome assembly.</title>
        <authorList>
            <person name="Chen W."/>
            <person name="Faulkner N.W."/>
            <person name="Hyman M.R."/>
        </authorList>
    </citation>
    <scope>NUCLEOTIDE SEQUENCE [LARGE SCALE GENOMIC DNA]</scope>
    <source>
        <strain evidence="8 9">ENV482</strain>
    </source>
</reference>
<keyword evidence="2 5" id="KW-0690">Ribosome biogenesis</keyword>
<dbReference type="Gene3D" id="2.30.30.240">
    <property type="entry name" value="PRC-barrel domain"/>
    <property type="match status" value="1"/>
</dbReference>
<dbReference type="InterPro" id="IPR036976">
    <property type="entry name" value="RimM_N_sf"/>
</dbReference>
<dbReference type="HAMAP" id="MF_00014">
    <property type="entry name" value="Ribosome_mat_RimM"/>
    <property type="match status" value="1"/>
</dbReference>
<feature type="domain" description="RimM N-terminal" evidence="6">
    <location>
        <begin position="4"/>
        <end position="87"/>
    </location>
</feature>
<feature type="domain" description="Ribosome maturation factor RimM PRC barrel" evidence="7">
    <location>
        <begin position="102"/>
        <end position="169"/>
    </location>
</feature>
<comment type="subcellular location">
    <subcellularLocation>
        <location evidence="5">Cytoplasm</location>
    </subcellularLocation>
</comment>
<evidence type="ECO:0000256" key="3">
    <source>
        <dbReference type="ARBA" id="ARBA00022552"/>
    </source>
</evidence>
<dbReference type="NCBIfam" id="TIGR02273">
    <property type="entry name" value="16S_RimM"/>
    <property type="match status" value="1"/>
</dbReference>
<name>A0ABX2K3W2_9MYCO</name>